<name>A0ABS4DGX3_9CHLR</name>
<dbReference type="Pfam" id="PF25734">
    <property type="entry name" value="RelB_like_antitoxin"/>
    <property type="match status" value="1"/>
</dbReference>
<dbReference type="EMBL" id="SIJK02000086">
    <property type="protein sequence ID" value="MBP1468696.1"/>
    <property type="molecule type" value="Genomic_DNA"/>
</dbReference>
<sequence length="69" mass="7710">MTVTLSDEARLKALLKEALVEVLEQRREWFSALMAEALEDSAFVQAIKEGEATEIVSRDEIFALLGAKQ</sequence>
<reference evidence="1 2" key="1">
    <citation type="submission" date="2021-03" db="EMBL/GenBank/DDBJ databases">
        <authorList>
            <person name="Grouzdev D.S."/>
        </authorList>
    </citation>
    <scope>NUCLEOTIDE SEQUENCE [LARGE SCALE GENOMIC DNA]</scope>
    <source>
        <strain evidence="1 2">M50-1</strain>
    </source>
</reference>
<dbReference type="RefSeq" id="WP_135481699.1">
    <property type="nucleotide sequence ID" value="NZ_SIJK02000086.1"/>
</dbReference>
<evidence type="ECO:0000313" key="1">
    <source>
        <dbReference type="EMBL" id="MBP1468696.1"/>
    </source>
</evidence>
<accession>A0ABS4DGX3</accession>
<keyword evidence="2" id="KW-1185">Reference proteome</keyword>
<evidence type="ECO:0000313" key="2">
    <source>
        <dbReference type="Proteomes" id="UP001193081"/>
    </source>
</evidence>
<organism evidence="1 2">
    <name type="scientific">Candidatus Chloroploca mongolica</name>
    <dbReference type="NCBI Taxonomy" id="2528176"/>
    <lineage>
        <taxon>Bacteria</taxon>
        <taxon>Bacillati</taxon>
        <taxon>Chloroflexota</taxon>
        <taxon>Chloroflexia</taxon>
        <taxon>Chloroflexales</taxon>
        <taxon>Chloroflexineae</taxon>
        <taxon>Oscillochloridaceae</taxon>
        <taxon>Candidatus Chloroploca</taxon>
    </lineage>
</organism>
<comment type="caution">
    <text evidence="1">The sequence shown here is derived from an EMBL/GenBank/DDBJ whole genome shotgun (WGS) entry which is preliminary data.</text>
</comment>
<proteinExistence type="predicted"/>
<evidence type="ECO:0008006" key="3">
    <source>
        <dbReference type="Google" id="ProtNLM"/>
    </source>
</evidence>
<gene>
    <name evidence="1" type="ORF">EYB53_023480</name>
</gene>
<dbReference type="Proteomes" id="UP001193081">
    <property type="component" value="Unassembled WGS sequence"/>
</dbReference>
<protein>
    <recommendedName>
        <fullName evidence="3">CopG family transcriptional regulator</fullName>
    </recommendedName>
</protein>
<dbReference type="InterPro" id="IPR057930">
    <property type="entry name" value="Antitoxin_put"/>
</dbReference>